<comment type="caution">
    <text evidence="1">The sequence shown here is derived from an EMBL/GenBank/DDBJ whole genome shotgun (WGS) entry which is preliminary data.</text>
</comment>
<gene>
    <name evidence="1" type="ORF">RQP52_11790</name>
</gene>
<name>A0ABU3RBZ8_9BACL</name>
<dbReference type="Proteomes" id="UP001260980">
    <property type="component" value="Unassembled WGS sequence"/>
</dbReference>
<dbReference type="EMBL" id="JAWCUD010000003">
    <property type="protein sequence ID" value="MDU0201776.1"/>
    <property type="molecule type" value="Genomic_DNA"/>
</dbReference>
<organism evidence="1 2">
    <name type="scientific">Paenibacillus violae</name>
    <dbReference type="NCBI Taxonomy" id="3077234"/>
    <lineage>
        <taxon>Bacteria</taxon>
        <taxon>Bacillati</taxon>
        <taxon>Bacillota</taxon>
        <taxon>Bacilli</taxon>
        <taxon>Bacillales</taxon>
        <taxon>Paenibacillaceae</taxon>
        <taxon>Paenibacillus</taxon>
    </lineage>
</organism>
<accession>A0ABU3RBZ8</accession>
<evidence type="ECO:0000313" key="1">
    <source>
        <dbReference type="EMBL" id="MDU0201776.1"/>
    </source>
</evidence>
<dbReference type="RefSeq" id="WP_315951639.1">
    <property type="nucleotide sequence ID" value="NZ_JAWCUD010000003.1"/>
</dbReference>
<protein>
    <submittedName>
        <fullName evidence="1">Uncharacterized protein</fullName>
    </submittedName>
</protein>
<evidence type="ECO:0000313" key="2">
    <source>
        <dbReference type="Proteomes" id="UP001260980"/>
    </source>
</evidence>
<reference evidence="1 2" key="1">
    <citation type="submission" date="2023-10" db="EMBL/GenBank/DDBJ databases">
        <title>Paenibacillus strain PFR10 Genome sequencing and assembly.</title>
        <authorList>
            <person name="Kim I."/>
        </authorList>
    </citation>
    <scope>NUCLEOTIDE SEQUENCE [LARGE SCALE GENOMIC DNA]</scope>
    <source>
        <strain evidence="1 2">PFR10</strain>
    </source>
</reference>
<keyword evidence="2" id="KW-1185">Reference proteome</keyword>
<proteinExistence type="predicted"/>
<sequence length="71" mass="8347">MEKWEALGIEPQTIWKNLFKLDGIEDAASVNINNYFSPTESIIKRDGTVWMWGLDHFSKFIDKPQQVEFRS</sequence>